<dbReference type="KEGG" id="tml:GSTUM_00008662001"/>
<keyword evidence="1" id="KW-0472">Membrane</keyword>
<dbReference type="Proteomes" id="UP000006911">
    <property type="component" value="Unassembled WGS sequence"/>
</dbReference>
<feature type="transmembrane region" description="Helical" evidence="1">
    <location>
        <begin position="54"/>
        <end position="72"/>
    </location>
</feature>
<proteinExistence type="predicted"/>
<evidence type="ECO:0000313" key="3">
    <source>
        <dbReference type="Proteomes" id="UP000006911"/>
    </source>
</evidence>
<accession>D5GIT1</accession>
<protein>
    <submittedName>
        <fullName evidence="2">(Perigord truffle) hypothetical protein</fullName>
    </submittedName>
</protein>
<keyword evidence="1" id="KW-0812">Transmembrane</keyword>
<dbReference type="HOGENOM" id="CLU_1866596_0_0_1"/>
<dbReference type="EMBL" id="FN430328">
    <property type="protein sequence ID" value="CAZ84424.1"/>
    <property type="molecule type" value="Genomic_DNA"/>
</dbReference>
<sequence>MQSAQTTTLLLLTTNRHRPIHTSCASIRPVLYLLPVFTCLIAGCPQTAYARSPAISLTAVSVCYFVFSFLFFSSFSDLYPFRFACCTRFKRVLFSSLDLLFLPLHPPGPFSWFALLYPNFQIFSFVGRKEKKKPLST</sequence>
<keyword evidence="1" id="KW-1133">Transmembrane helix</keyword>
<evidence type="ECO:0000313" key="2">
    <source>
        <dbReference type="EMBL" id="CAZ84424.1"/>
    </source>
</evidence>
<dbReference type="AlphaFoldDB" id="D5GIT1"/>
<feature type="transmembrane region" description="Helical" evidence="1">
    <location>
        <begin position="20"/>
        <end position="42"/>
    </location>
</feature>
<reference evidence="2 3" key="1">
    <citation type="journal article" date="2010" name="Nature">
        <title>Perigord black truffle genome uncovers evolutionary origins and mechanisms of symbiosis.</title>
        <authorList>
            <person name="Martin F."/>
            <person name="Kohler A."/>
            <person name="Murat C."/>
            <person name="Balestrini R."/>
            <person name="Coutinho P.M."/>
            <person name="Jaillon O."/>
            <person name="Montanini B."/>
            <person name="Morin E."/>
            <person name="Noel B."/>
            <person name="Percudani R."/>
            <person name="Porcel B."/>
            <person name="Rubini A."/>
            <person name="Amicucci A."/>
            <person name="Amselem J."/>
            <person name="Anthouard V."/>
            <person name="Arcioni S."/>
            <person name="Artiguenave F."/>
            <person name="Aury J.M."/>
            <person name="Ballario P."/>
            <person name="Bolchi A."/>
            <person name="Brenna A."/>
            <person name="Brun A."/>
            <person name="Buee M."/>
            <person name="Cantarel B."/>
            <person name="Chevalier G."/>
            <person name="Couloux A."/>
            <person name="Da Silva C."/>
            <person name="Denoeud F."/>
            <person name="Duplessis S."/>
            <person name="Ghignone S."/>
            <person name="Hilselberger B."/>
            <person name="Iotti M."/>
            <person name="Marcais B."/>
            <person name="Mello A."/>
            <person name="Miranda M."/>
            <person name="Pacioni G."/>
            <person name="Quesneville H."/>
            <person name="Riccioni C."/>
            <person name="Ruotolo R."/>
            <person name="Splivallo R."/>
            <person name="Stocchi V."/>
            <person name="Tisserant E."/>
            <person name="Viscomi A.R."/>
            <person name="Zambonelli A."/>
            <person name="Zampieri E."/>
            <person name="Henrissat B."/>
            <person name="Lebrun M.H."/>
            <person name="Paolocci F."/>
            <person name="Bonfante P."/>
            <person name="Ottonello S."/>
            <person name="Wincker P."/>
        </authorList>
    </citation>
    <scope>NUCLEOTIDE SEQUENCE [LARGE SCALE GENOMIC DNA]</scope>
    <source>
        <strain evidence="2 3">Mel28</strain>
    </source>
</reference>
<evidence type="ECO:0000256" key="1">
    <source>
        <dbReference type="SAM" id="Phobius"/>
    </source>
</evidence>
<keyword evidence="3" id="KW-1185">Reference proteome</keyword>
<name>D5GIT1_TUBMM</name>
<gene>
    <name evidence="2" type="ORF">GSTUM_00008662001</name>
</gene>
<dbReference type="InParanoid" id="D5GIT1"/>
<organism evidence="2 3">
    <name type="scientific">Tuber melanosporum (strain Mel28)</name>
    <name type="common">Perigord black truffle</name>
    <dbReference type="NCBI Taxonomy" id="656061"/>
    <lineage>
        <taxon>Eukaryota</taxon>
        <taxon>Fungi</taxon>
        <taxon>Dikarya</taxon>
        <taxon>Ascomycota</taxon>
        <taxon>Pezizomycotina</taxon>
        <taxon>Pezizomycetes</taxon>
        <taxon>Pezizales</taxon>
        <taxon>Tuberaceae</taxon>
        <taxon>Tuber</taxon>
    </lineage>
</organism>